<sequence>MEKYRFHIYIRGIILIGFTMLMFKLIITGNIINFIAPKMLPFVYFAVCTFFLLGIIQIFRSSSKNEEDLYCNCGADHEESNSPVQSVLIYLLFIFPIITGFVFPNIVLDSELAAKRGFKTTLQSTNEAGRQTEQENVEEFPSSSPDIPLEHPEGFEIKPPPDGFYERLEKEMLGMNKILFEDDQYIAMTNIIDEYPKKFINKEIELIGFVYREENFNENEFVIARFGLSCCVADASVYGTLAAVHDATQYKNDEWVRVSGKLATTEYEGYTIPYLLIQKIKKIDQPQAPYVYENY</sequence>
<dbReference type="InterPro" id="IPR048447">
    <property type="entry name" value="DUF1980_C"/>
</dbReference>
<dbReference type="Pfam" id="PF21537">
    <property type="entry name" value="DUF1980_C"/>
    <property type="match status" value="1"/>
</dbReference>
<keyword evidence="2" id="KW-0812">Transmembrane</keyword>
<organism evidence="5 6">
    <name type="scientific">Metabacillus fastidiosus</name>
    <dbReference type="NCBI Taxonomy" id="1458"/>
    <lineage>
        <taxon>Bacteria</taxon>
        <taxon>Bacillati</taxon>
        <taxon>Bacillota</taxon>
        <taxon>Bacilli</taxon>
        <taxon>Bacillales</taxon>
        <taxon>Bacillaceae</taxon>
        <taxon>Metabacillus</taxon>
    </lineage>
</organism>
<evidence type="ECO:0000256" key="2">
    <source>
        <dbReference type="SAM" id="Phobius"/>
    </source>
</evidence>
<dbReference type="InterPro" id="IPR048493">
    <property type="entry name" value="DUF1980_N"/>
</dbReference>
<evidence type="ECO:0000313" key="6">
    <source>
        <dbReference type="Proteomes" id="UP001342826"/>
    </source>
</evidence>
<evidence type="ECO:0000259" key="4">
    <source>
        <dbReference type="Pfam" id="PF21537"/>
    </source>
</evidence>
<dbReference type="Pfam" id="PF09323">
    <property type="entry name" value="DUF1980"/>
    <property type="match status" value="1"/>
</dbReference>
<evidence type="ECO:0000313" key="5">
    <source>
        <dbReference type="EMBL" id="MED4401288.1"/>
    </source>
</evidence>
<dbReference type="InterPro" id="IPR052955">
    <property type="entry name" value="UPF0703_membrane_permease"/>
</dbReference>
<feature type="transmembrane region" description="Helical" evidence="2">
    <location>
        <begin position="39"/>
        <end position="59"/>
    </location>
</feature>
<gene>
    <name evidence="5" type="ORF">P9271_08050</name>
</gene>
<protein>
    <submittedName>
        <fullName evidence="5">TIGR03943 family protein</fullName>
    </submittedName>
</protein>
<keyword evidence="2" id="KW-0472">Membrane</keyword>
<dbReference type="EMBL" id="JARTFS010000005">
    <property type="protein sequence ID" value="MED4401288.1"/>
    <property type="molecule type" value="Genomic_DNA"/>
</dbReference>
<accession>A0ABU6NVY0</accession>
<dbReference type="PANTHER" id="PTHR40047">
    <property type="entry name" value="UPF0703 PROTEIN YCGQ"/>
    <property type="match status" value="1"/>
</dbReference>
<dbReference type="RefSeq" id="WP_066228540.1">
    <property type="nucleotide sequence ID" value="NZ_JARTFQ010000007.1"/>
</dbReference>
<name>A0ABU6NVY0_9BACI</name>
<evidence type="ECO:0000256" key="1">
    <source>
        <dbReference type="SAM" id="MobiDB-lite"/>
    </source>
</evidence>
<keyword evidence="2" id="KW-1133">Transmembrane helix</keyword>
<dbReference type="Proteomes" id="UP001342826">
    <property type="component" value="Unassembled WGS sequence"/>
</dbReference>
<dbReference type="NCBIfam" id="TIGR03943">
    <property type="entry name" value="TIGR03943 family putative permease subunit"/>
    <property type="match status" value="1"/>
</dbReference>
<dbReference type="GeneID" id="301140848"/>
<proteinExistence type="predicted"/>
<feature type="region of interest" description="Disordered" evidence="1">
    <location>
        <begin position="123"/>
        <end position="153"/>
    </location>
</feature>
<evidence type="ECO:0000259" key="3">
    <source>
        <dbReference type="Pfam" id="PF09323"/>
    </source>
</evidence>
<feature type="domain" description="DUF1980" evidence="3">
    <location>
        <begin position="10"/>
        <end position="118"/>
    </location>
</feature>
<feature type="domain" description="DUF1980" evidence="4">
    <location>
        <begin position="166"/>
        <end position="293"/>
    </location>
</feature>
<keyword evidence="6" id="KW-1185">Reference proteome</keyword>
<comment type="caution">
    <text evidence="5">The sequence shown here is derived from an EMBL/GenBank/DDBJ whole genome shotgun (WGS) entry which is preliminary data.</text>
</comment>
<dbReference type="InterPro" id="IPR015402">
    <property type="entry name" value="DUF1980"/>
</dbReference>
<feature type="transmembrane region" description="Helical" evidence="2">
    <location>
        <begin position="6"/>
        <end position="27"/>
    </location>
</feature>
<reference evidence="5 6" key="1">
    <citation type="submission" date="2023-03" db="EMBL/GenBank/DDBJ databases">
        <title>Bacillus Genome Sequencing.</title>
        <authorList>
            <person name="Dunlap C."/>
        </authorList>
    </citation>
    <scope>NUCLEOTIDE SEQUENCE [LARGE SCALE GENOMIC DNA]</scope>
    <source>
        <strain evidence="5 6">NRS-1717</strain>
    </source>
</reference>
<feature type="transmembrane region" description="Helical" evidence="2">
    <location>
        <begin position="87"/>
        <end position="108"/>
    </location>
</feature>
<dbReference type="PANTHER" id="PTHR40047:SF1">
    <property type="entry name" value="UPF0703 PROTEIN YCGQ"/>
    <property type="match status" value="1"/>
</dbReference>